<dbReference type="Gene3D" id="3.30.10.10">
    <property type="entry name" value="Trypsin Inhibitor V, subunit A"/>
    <property type="match status" value="1"/>
</dbReference>
<evidence type="ECO:0000256" key="1">
    <source>
        <dbReference type="SAM" id="SignalP"/>
    </source>
</evidence>
<dbReference type="AlphaFoldDB" id="A0A975YEY2"/>
<proteinExistence type="predicted"/>
<organism evidence="3">
    <name type="scientific">Gymnodinialimonas phycosphaerae</name>
    <dbReference type="NCBI Taxonomy" id="2841589"/>
    <lineage>
        <taxon>Bacteria</taxon>
        <taxon>Pseudomonadati</taxon>
        <taxon>Pseudomonadota</taxon>
        <taxon>Alphaproteobacteria</taxon>
        <taxon>Rhodobacterales</taxon>
        <taxon>Paracoccaceae</taxon>
        <taxon>Gymnodinialimonas</taxon>
    </lineage>
</organism>
<reference evidence="3 4" key="1">
    <citation type="submission" date="2021-07" db="EMBL/GenBank/DDBJ databases">
        <title>Karlodiniumbacter phycospheric gen. nov., sp. nov., a phycosphere bacterium isolated from karlodinium veneficum.</title>
        <authorList>
            <person name="Peng Y."/>
            <person name="Jiang L."/>
            <person name="Lee J."/>
        </authorList>
    </citation>
    <scope>NUCLEOTIDE SEQUENCE</scope>
    <source>
        <strain evidence="3 4">N5</strain>
    </source>
</reference>
<evidence type="ECO:0000313" key="3">
    <source>
        <dbReference type="EMBL" id="QXL86813.1"/>
    </source>
</evidence>
<feature type="chain" id="PRO_5036687747" description="Peptidase inhibitor I78 family protein" evidence="1">
    <location>
        <begin position="20"/>
        <end position="86"/>
    </location>
</feature>
<name>A0A975YEY2_9RHOB</name>
<keyword evidence="4" id="KW-1185">Reference proteome</keyword>
<dbReference type="Pfam" id="PF11720">
    <property type="entry name" value="Inhibitor_I78"/>
    <property type="match status" value="1"/>
</dbReference>
<dbReference type="EMBL" id="JAIMBW010000001">
    <property type="protein sequence ID" value="MBY4894130.1"/>
    <property type="molecule type" value="Genomic_DNA"/>
</dbReference>
<sequence>MTRFPLIVALMMAPVMTMAQTAGSDLCGAAGLQGLVGQRAEIAEMLELDHPKRVIRPGTIVTRDYRVERINFDVNDTDRITRVYCG</sequence>
<protein>
    <recommendedName>
        <fullName evidence="5">Peptidase inhibitor I78 family protein</fullName>
    </recommendedName>
</protein>
<dbReference type="InterPro" id="IPR021719">
    <property type="entry name" value="Prot_inh_I78"/>
</dbReference>
<dbReference type="Proteomes" id="UP000693972">
    <property type="component" value="Unassembled WGS sequence"/>
</dbReference>
<gene>
    <name evidence="2" type="ORF">KUL25_15340</name>
    <name evidence="3" type="ORF">KUL25_15345</name>
</gene>
<dbReference type="RefSeq" id="WP_257893739.1">
    <property type="nucleotide sequence ID" value="NZ_JAIMBW010000001.1"/>
</dbReference>
<evidence type="ECO:0000313" key="2">
    <source>
        <dbReference type="EMBL" id="MBY4894130.1"/>
    </source>
</evidence>
<feature type="signal peptide" evidence="1">
    <location>
        <begin position="1"/>
        <end position="19"/>
    </location>
</feature>
<evidence type="ECO:0008006" key="5">
    <source>
        <dbReference type="Google" id="ProtNLM"/>
    </source>
</evidence>
<dbReference type="EMBL" id="CP078073">
    <property type="protein sequence ID" value="QXL86813.1"/>
    <property type="molecule type" value="Genomic_DNA"/>
</dbReference>
<accession>A0A975YEY2</accession>
<keyword evidence="1" id="KW-0732">Signal</keyword>
<evidence type="ECO:0000313" key="4">
    <source>
        <dbReference type="Proteomes" id="UP000693972"/>
    </source>
</evidence>